<dbReference type="InterPro" id="IPR002347">
    <property type="entry name" value="SDR_fam"/>
</dbReference>
<dbReference type="GO" id="GO:0016616">
    <property type="term" value="F:oxidoreductase activity, acting on the CH-OH group of donors, NAD or NADP as acceptor"/>
    <property type="evidence" value="ECO:0007669"/>
    <property type="project" value="UniProtKB-ARBA"/>
</dbReference>
<reference evidence="3 4" key="1">
    <citation type="submission" date="2024-05" db="EMBL/GenBank/DDBJ databases">
        <title>De novo assembly of an allotetraploid wild potato.</title>
        <authorList>
            <person name="Hosaka A.J."/>
        </authorList>
    </citation>
    <scope>NUCLEOTIDE SEQUENCE [LARGE SCALE GENOMIC DNA]</scope>
    <source>
        <tissue evidence="3">Young leaves</tissue>
    </source>
</reference>
<dbReference type="PRINTS" id="PR00080">
    <property type="entry name" value="SDRFAMILY"/>
</dbReference>
<protein>
    <submittedName>
        <fullName evidence="3">Uncharacterized protein</fullName>
    </submittedName>
</protein>
<evidence type="ECO:0000256" key="2">
    <source>
        <dbReference type="ARBA" id="ARBA00023002"/>
    </source>
</evidence>
<evidence type="ECO:0000313" key="4">
    <source>
        <dbReference type="Proteomes" id="UP001627284"/>
    </source>
</evidence>
<dbReference type="PANTHER" id="PTHR43180:SF37">
    <property type="entry name" value="TROPINONE REDUCTASE-LIKE 2"/>
    <property type="match status" value="1"/>
</dbReference>
<dbReference type="SUPFAM" id="SSF51735">
    <property type="entry name" value="NAD(P)-binding Rossmann-fold domains"/>
    <property type="match status" value="1"/>
</dbReference>
<dbReference type="EMBL" id="JBJKTR010000013">
    <property type="protein sequence ID" value="KAL3347170.1"/>
    <property type="molecule type" value="Genomic_DNA"/>
</dbReference>
<dbReference type="PANTHER" id="PTHR43180">
    <property type="entry name" value="3-OXOACYL-(ACYL-CARRIER-PROTEIN) REDUCTASE (AFU_ORTHOLOGUE AFUA_6G11210)"/>
    <property type="match status" value="1"/>
</dbReference>
<accession>A0ABD2ST97</accession>
<gene>
    <name evidence="3" type="ORF">AABB24_021046</name>
</gene>
<feature type="non-terminal residue" evidence="3">
    <location>
        <position position="1"/>
    </location>
</feature>
<dbReference type="InterPro" id="IPR036291">
    <property type="entry name" value="NAD(P)-bd_dom_sf"/>
</dbReference>
<organism evidence="3 4">
    <name type="scientific">Solanum stoloniferum</name>
    <dbReference type="NCBI Taxonomy" id="62892"/>
    <lineage>
        <taxon>Eukaryota</taxon>
        <taxon>Viridiplantae</taxon>
        <taxon>Streptophyta</taxon>
        <taxon>Embryophyta</taxon>
        <taxon>Tracheophyta</taxon>
        <taxon>Spermatophyta</taxon>
        <taxon>Magnoliopsida</taxon>
        <taxon>eudicotyledons</taxon>
        <taxon>Gunneridae</taxon>
        <taxon>Pentapetalae</taxon>
        <taxon>asterids</taxon>
        <taxon>lamiids</taxon>
        <taxon>Solanales</taxon>
        <taxon>Solanaceae</taxon>
        <taxon>Solanoideae</taxon>
        <taxon>Solaneae</taxon>
        <taxon>Solanum</taxon>
    </lineage>
</organism>
<dbReference type="Gene3D" id="3.40.50.720">
    <property type="entry name" value="NAD(P)-binding Rossmann-like Domain"/>
    <property type="match status" value="1"/>
</dbReference>
<comment type="caution">
    <text evidence="3">The sequence shown here is derived from an EMBL/GenBank/DDBJ whole genome shotgun (WGS) entry which is preliminary data.</text>
</comment>
<comment type="similarity">
    <text evidence="1">Belongs to the short-chain dehydrogenases/reductases (SDR) family.</text>
</comment>
<keyword evidence="2" id="KW-0560">Oxidoreductase</keyword>
<dbReference type="PRINTS" id="PR00081">
    <property type="entry name" value="GDHRDH"/>
</dbReference>
<evidence type="ECO:0000256" key="1">
    <source>
        <dbReference type="ARBA" id="ARBA00006484"/>
    </source>
</evidence>
<evidence type="ECO:0000313" key="3">
    <source>
        <dbReference type="EMBL" id="KAL3347170.1"/>
    </source>
</evidence>
<proteinExistence type="inferred from homology"/>
<dbReference type="FunFam" id="3.40.50.720:FF:000084">
    <property type="entry name" value="Short-chain dehydrogenase reductase"/>
    <property type="match status" value="1"/>
</dbReference>
<dbReference type="Pfam" id="PF13561">
    <property type="entry name" value="adh_short_C2"/>
    <property type="match status" value="1"/>
</dbReference>
<sequence>KGDTKASKSKMDKSSCVFSPNRRLEGKVAIITGGASGIGATAVRVFIENGAKVVIADIQDPEGEEIATNLGENAYYVHCDVSKEDDVKNLIDATISKFGHLDIMYNNAGIYDMTIKTIMDTEIDDLERKIAVNLIGSFLGAKYAAKTMVPRKKGCILFTTSCCTQVAGIASHTYIASKYGIVGMCKNLAVELGVHGIRVNCISPFAILSNTKLNNEIGEMYEGMMGVIGNLKGVNHNKEDVANAAVFLASDEAKYLSGHNLVIDGGFSVVNPSFLKMMEQYQ</sequence>
<dbReference type="AlphaFoldDB" id="A0ABD2ST97"/>
<keyword evidence="4" id="KW-1185">Reference proteome</keyword>
<name>A0ABD2ST97_9SOLN</name>
<dbReference type="Proteomes" id="UP001627284">
    <property type="component" value="Unassembled WGS sequence"/>
</dbReference>